<dbReference type="SUPFAM" id="SSF49863">
    <property type="entry name" value="Hyaluronate lyase-like, C-terminal domain"/>
    <property type="match status" value="1"/>
</dbReference>
<evidence type="ECO:0000256" key="5">
    <source>
        <dbReference type="ARBA" id="ARBA00023239"/>
    </source>
</evidence>
<dbReference type="GO" id="GO:0030246">
    <property type="term" value="F:carbohydrate binding"/>
    <property type="evidence" value="ECO:0007669"/>
    <property type="project" value="InterPro"/>
</dbReference>
<evidence type="ECO:0000313" key="11">
    <source>
        <dbReference type="EMBL" id="KAA3768482.1"/>
    </source>
</evidence>
<evidence type="ECO:0000259" key="10">
    <source>
        <dbReference type="Pfam" id="PF15425"/>
    </source>
</evidence>
<proteinExistence type="inferred from homology"/>
<dbReference type="Gene3D" id="2.60.120.430">
    <property type="entry name" value="Galactose-binding lectin"/>
    <property type="match status" value="1"/>
</dbReference>
<dbReference type="InterPro" id="IPR027959">
    <property type="entry name" value="DUF4627"/>
</dbReference>
<feature type="domain" description="Lyase catalytic" evidence="9">
    <location>
        <begin position="935"/>
        <end position="1179"/>
    </location>
</feature>
<dbReference type="Gene3D" id="1.50.10.100">
    <property type="entry name" value="Chondroitin AC/alginate lyase"/>
    <property type="match status" value="1"/>
</dbReference>
<dbReference type="SUPFAM" id="SSF74650">
    <property type="entry name" value="Galactose mutarotase-like"/>
    <property type="match status" value="1"/>
</dbReference>
<feature type="domain" description="Lyase N-terminal" evidence="8">
    <location>
        <begin position="677"/>
        <end position="830"/>
    </location>
</feature>
<comment type="similarity">
    <text evidence="2">Belongs to the polysaccharide lyase 8 family.</text>
</comment>
<evidence type="ECO:0000259" key="9">
    <source>
        <dbReference type="Pfam" id="PF09093"/>
    </source>
</evidence>
<feature type="chain" id="PRO_5029566428" evidence="6">
    <location>
        <begin position="20"/>
        <end position="1707"/>
    </location>
</feature>
<name>A0A7J4XMB0_9BACE</name>
<dbReference type="RefSeq" id="WP_130058069.1">
    <property type="nucleotide sequence ID" value="NZ_JADNPJ010000003.1"/>
</dbReference>
<dbReference type="Pfam" id="PF15425">
    <property type="entry name" value="DUF4627"/>
    <property type="match status" value="2"/>
</dbReference>
<protein>
    <submittedName>
        <fullName evidence="11">DUF4627 domain-containing protein</fullName>
    </submittedName>
</protein>
<dbReference type="Gene3D" id="2.70.98.10">
    <property type="match status" value="1"/>
</dbReference>
<evidence type="ECO:0000256" key="4">
    <source>
        <dbReference type="ARBA" id="ARBA00022837"/>
    </source>
</evidence>
<dbReference type="InterPro" id="IPR015177">
    <property type="entry name" value="Lyase_catalyt"/>
</dbReference>
<dbReference type="Pfam" id="PF09093">
    <property type="entry name" value="Lyase_catalyt"/>
    <property type="match status" value="1"/>
</dbReference>
<reference evidence="11 12" key="1">
    <citation type="journal article" date="2019" name="Nat. Med.">
        <title>A library of human gut bacterial isolates paired with longitudinal multiomics data enables mechanistic microbiome research.</title>
        <authorList>
            <person name="Poyet M."/>
            <person name="Groussin M."/>
            <person name="Gibbons S.M."/>
            <person name="Avila-Pacheco J."/>
            <person name="Jiang X."/>
            <person name="Kearney S.M."/>
            <person name="Perrotta A.R."/>
            <person name="Berdy B."/>
            <person name="Zhao S."/>
            <person name="Lieberman T.D."/>
            <person name="Swanson P.K."/>
            <person name="Smith M."/>
            <person name="Roesemann S."/>
            <person name="Alexander J.E."/>
            <person name="Rich S.A."/>
            <person name="Livny J."/>
            <person name="Vlamakis H."/>
            <person name="Clish C."/>
            <person name="Bullock K."/>
            <person name="Deik A."/>
            <person name="Scott J."/>
            <person name="Pierce K.A."/>
            <person name="Xavier R.J."/>
            <person name="Alm E.J."/>
        </authorList>
    </citation>
    <scope>NUCLEOTIDE SEQUENCE [LARGE SCALE GENOMIC DNA]</scope>
    <source>
        <strain evidence="11 12">BIOML-A10</strain>
    </source>
</reference>
<keyword evidence="6" id="KW-0732">Signal</keyword>
<dbReference type="SUPFAM" id="SSF49785">
    <property type="entry name" value="Galactose-binding domain-like"/>
    <property type="match status" value="1"/>
</dbReference>
<evidence type="ECO:0000256" key="6">
    <source>
        <dbReference type="SAM" id="SignalP"/>
    </source>
</evidence>
<evidence type="ECO:0000256" key="3">
    <source>
        <dbReference type="ARBA" id="ARBA00011245"/>
    </source>
</evidence>
<dbReference type="PANTHER" id="PTHR37322:SF3">
    <property type="entry name" value="CHONDROITIN SULFATE ABC EXOLYASE"/>
    <property type="match status" value="1"/>
</dbReference>
<dbReference type="InterPro" id="IPR008929">
    <property type="entry name" value="Chondroitin_lyas"/>
</dbReference>
<evidence type="ECO:0000259" key="7">
    <source>
        <dbReference type="Pfam" id="PF02278"/>
    </source>
</evidence>
<dbReference type="SUPFAM" id="SSF48230">
    <property type="entry name" value="Chondroitin AC/alginate lyase"/>
    <property type="match status" value="1"/>
</dbReference>
<dbReference type="Pfam" id="PF02278">
    <property type="entry name" value="Lyase_8"/>
    <property type="match status" value="1"/>
</dbReference>
<feature type="domain" description="DUF4627" evidence="10">
    <location>
        <begin position="254"/>
        <end position="423"/>
    </location>
</feature>
<comment type="cofactor">
    <cofactor evidence="1">
        <name>Ca(2+)</name>
        <dbReference type="ChEBI" id="CHEBI:29108"/>
    </cofactor>
</comment>
<dbReference type="InterPro" id="IPR008979">
    <property type="entry name" value="Galactose-bd-like_sf"/>
</dbReference>
<dbReference type="Gene3D" id="2.60.120.260">
    <property type="entry name" value="Galactose-binding domain-like"/>
    <property type="match status" value="3"/>
</dbReference>
<feature type="signal peptide" evidence="6">
    <location>
        <begin position="1"/>
        <end position="19"/>
    </location>
</feature>
<feature type="domain" description="Polysaccharide lyase family 8 central" evidence="7">
    <location>
        <begin position="1202"/>
        <end position="1484"/>
    </location>
</feature>
<comment type="caution">
    <text evidence="11">The sequence shown here is derived from an EMBL/GenBank/DDBJ whole genome shotgun (WGS) entry which is preliminary data.</text>
</comment>
<dbReference type="EMBL" id="VWMK01000003">
    <property type="protein sequence ID" value="KAA3768482.1"/>
    <property type="molecule type" value="Genomic_DNA"/>
</dbReference>
<comment type="subunit">
    <text evidence="3">Monomer.</text>
</comment>
<dbReference type="Pfam" id="PF09092">
    <property type="entry name" value="Lyase_N"/>
    <property type="match status" value="1"/>
</dbReference>
<gene>
    <name evidence="11" type="ORF">F3F73_04060</name>
</gene>
<organism evidence="11 12">
    <name type="scientific">Bacteroides salyersiae</name>
    <dbReference type="NCBI Taxonomy" id="291644"/>
    <lineage>
        <taxon>Bacteria</taxon>
        <taxon>Pseudomonadati</taxon>
        <taxon>Bacteroidota</taxon>
        <taxon>Bacteroidia</taxon>
        <taxon>Bacteroidales</taxon>
        <taxon>Bacteroidaceae</taxon>
        <taxon>Bacteroides</taxon>
    </lineage>
</organism>
<evidence type="ECO:0000256" key="2">
    <source>
        <dbReference type="ARBA" id="ARBA00006699"/>
    </source>
</evidence>
<dbReference type="GO" id="GO:0005975">
    <property type="term" value="P:carbohydrate metabolic process"/>
    <property type="evidence" value="ECO:0007669"/>
    <property type="project" value="InterPro"/>
</dbReference>
<keyword evidence="4" id="KW-0106">Calcium</keyword>
<evidence type="ECO:0000313" key="12">
    <source>
        <dbReference type="Proteomes" id="UP000422221"/>
    </source>
</evidence>
<dbReference type="GO" id="GO:0003824">
    <property type="term" value="F:catalytic activity"/>
    <property type="evidence" value="ECO:0007669"/>
    <property type="project" value="InterPro"/>
</dbReference>
<evidence type="ECO:0000256" key="1">
    <source>
        <dbReference type="ARBA" id="ARBA00001913"/>
    </source>
</evidence>
<dbReference type="GO" id="GO:0006027">
    <property type="term" value="P:glycosaminoglycan catabolic process"/>
    <property type="evidence" value="ECO:0007669"/>
    <property type="project" value="InterPro"/>
</dbReference>
<accession>A0A7J4XMB0</accession>
<dbReference type="PANTHER" id="PTHR37322">
    <property type="match status" value="1"/>
</dbReference>
<evidence type="ECO:0000259" key="8">
    <source>
        <dbReference type="Pfam" id="PF09092"/>
    </source>
</evidence>
<dbReference type="InterPro" id="IPR011013">
    <property type="entry name" value="Gal_mutarotase_sf_dom"/>
</dbReference>
<dbReference type="InterPro" id="IPR039174">
    <property type="entry name" value="Chondroitin_ABC_lyase"/>
</dbReference>
<dbReference type="Gene3D" id="2.60.220.10">
    <property type="entry name" value="Polysaccharide lyase family 8-like, C-terminal"/>
    <property type="match status" value="1"/>
</dbReference>
<keyword evidence="5" id="KW-0456">Lyase</keyword>
<dbReference type="InterPro" id="IPR014718">
    <property type="entry name" value="GH-type_carb-bd"/>
</dbReference>
<dbReference type="InterPro" id="IPR015176">
    <property type="entry name" value="Lyase_N"/>
</dbReference>
<sequence length="1707" mass="190180">MKNIFLTLSFLGCAGLASAWFAPNAVMWYEEMVQTSQTSTTTVNLIKDSGFDNADFTKVFDAEPYLYGEWLTYKDAKETNVTSYDIVDDLERGKVGSFTGKPYSWYTSFFAQRIETVAKKGIYKLSFWGKSTDGGKAKVFIRLTDANGKDVQKFFIKETGKPADPSSKWYGSYYNTSLTSTWAEYSVEFDFTKTIGSMYSVPLSDAVDADETDLTNFSICFQGDVADKTILIDDVQLELVEDLSEPDPETPTELIKDSDFENADFTKTFDATPVVFGEWVTYTDAKNEKNNISYIVADDAVRGKVGSYTGKPYSWYTSFFAQRIETTAKKGIYKLSFWGKSTDGGKAKVYIRTTDAGGKDVQKFFIKETGKPSDPSSKWYGSFYSTALTAEWVEYSVEFDFTKTINSMYSAPLSDAIDADDIDLTDFSICFQGDIADKTILIDGVSLTLVKDMSDPEDPDQPGENLVKDADFESNPDLTLQLEEPTVCGQWVAYKDQYETNVVTIGVSDDTTQGKVAAITGKTSSWYTTVLSQRIDGTVPLGIYRFSFLGRSDDGGQLRVYTRATDENNSNVNKFFIKETGKPSDPTQSWYGCWQSFTLTDTWKEYYVDFNLSKTANSMYQWTFDQGIVKNATDIDLTNLNICFLGNKENATVYIDNVSFAKIADIDDEDQKLIIQYDFEETVVPTEWKAVGSELSLTKEHFKKGVQSLCWDAADKATVEIGFSDNLTVSDQNAAFFNIYSMNANNDTIYTEFLDADDEVVKRATILVNFKGWREFSRPYNEYENKANGKVKKVRFTYAAKEGDGQKIFFDNVDFNAVVDSKRQYPDMMVLDAAYLSEDNSRLLKVYAFGADIIPEKATDMEISDFNTLKLGFGRTPTGNTGKIRELLSKVSAMNIVRNSDGTVSGDVMPTPKELTLDYLNELSSDVEILAASISNQQVKTAFNNLVDHIIDQGLLYNFSGLTYSDYTNVKAIPAGFLNAMNAYTEAQKVEIIKAVKWIVEFNLAYAPLEYTLPNQSSDYIYNFLPHLYGCAANYPDQDVAIENMKALTRLLENASEYSPGSNDILKPDGTGFHHNTHYNNYMYAYRSWVEYIGKLKGTCFRINQDAYERIKKAVVSMYIMSTKSEDGKIQLSANSLAGRHPLVGGTEMTFTKDLFKTLVEVGGDIMGTGIDSELASQYNYFFMEDFYSGVNKADMDGFYQFNYSPAGIYRQDNWVATMRCPTTKFWGGEIYSKTNRFGRYQAHGTLEIMYDGAMENSGFPKKDNDNSTTKETGGWDWNVEAGSTTVHYTSWKEMMPNKNVTDRFDQYSKTTNFAGALAWKDCGMFGAEFDQDDSWGSQRFTPTNLTFKKSVYAFDGMLISLGSNISASGSYSDDMITATNLFQGIDSDVSGDLIINGETMPAGAEAKTNDSSADLWMVTPQGTGYFVPKGNDPIVIKHGEQESPNETGDNVDSPVTVTAAKAYIDHGVKTSDKKYVFVAVPATNTTDMTQLAAKMANNGGEIFEIKAQNEKLHALTYKPANVTAYSIFTAMSDLNFGCVKSTGSEMLLMEKLDTEKKTLSLAVANPNLRPKDDETYGWVATPTETNIVVDGEWVLSQDVDGVVVTPQSDNTTMITLTLAEGEPVYIELIDKDAVGIGNVEQSVQTKVYTAGNDVFVVNAVGTAVVYDVAGQAVKTVDVDGTARFTLEQQGCYIVKINDKTEKVMIR</sequence>
<dbReference type="InterPro" id="IPR003159">
    <property type="entry name" value="Lyase_8_central_dom"/>
</dbReference>
<dbReference type="Proteomes" id="UP000422221">
    <property type="component" value="Unassembled WGS sequence"/>
</dbReference>
<feature type="domain" description="DUF4627" evidence="10">
    <location>
        <begin position="44"/>
        <end position="208"/>
    </location>
</feature>
<dbReference type="InterPro" id="IPR011071">
    <property type="entry name" value="Lyase_8-like_C"/>
</dbReference>